<evidence type="ECO:0000313" key="2">
    <source>
        <dbReference type="Proteomes" id="UP000308230"/>
    </source>
</evidence>
<keyword evidence="2" id="KW-1185">Reference proteome</keyword>
<comment type="caution">
    <text evidence="1">The sequence shown here is derived from an EMBL/GenBank/DDBJ whole genome shotgun (WGS) entry which is preliminary data.</text>
</comment>
<dbReference type="Proteomes" id="UP000308230">
    <property type="component" value="Unassembled WGS sequence"/>
</dbReference>
<dbReference type="AlphaFoldDB" id="A0A5R9FA95"/>
<sequence>MFTGNTEEAMNYYTSLIKAYRELRI</sequence>
<name>A0A5R9FA95_9BACL</name>
<reference evidence="1 2" key="1">
    <citation type="submission" date="2019-04" db="EMBL/GenBank/DDBJ databases">
        <title>Bacillus caeni sp. nov., a bacterium isolated from mangrove sediment.</title>
        <authorList>
            <person name="Huang H."/>
            <person name="Mo K."/>
            <person name="Hu Y."/>
        </authorList>
    </citation>
    <scope>NUCLEOTIDE SEQUENCE [LARGE SCALE GENOMIC DNA]</scope>
    <source>
        <strain evidence="1 2">HB172195</strain>
    </source>
</reference>
<organism evidence="1 2">
    <name type="scientific">Exobacillus caeni</name>
    <dbReference type="NCBI Taxonomy" id="2574798"/>
    <lineage>
        <taxon>Bacteria</taxon>
        <taxon>Bacillati</taxon>
        <taxon>Bacillota</taxon>
        <taxon>Bacilli</taxon>
        <taxon>Bacillales</taxon>
        <taxon>Guptibacillaceae</taxon>
        <taxon>Exobacillus</taxon>
    </lineage>
</organism>
<protein>
    <submittedName>
        <fullName evidence="1">Uncharacterized protein</fullName>
    </submittedName>
</protein>
<evidence type="ECO:0000313" key="1">
    <source>
        <dbReference type="EMBL" id="TLS36565.1"/>
    </source>
</evidence>
<dbReference type="EMBL" id="SWLG01000010">
    <property type="protein sequence ID" value="TLS36565.1"/>
    <property type="molecule type" value="Genomic_DNA"/>
</dbReference>
<accession>A0A5R9FA95</accession>
<gene>
    <name evidence="1" type="ORF">FCL54_15100</name>
</gene>
<proteinExistence type="predicted"/>